<protein>
    <recommendedName>
        <fullName evidence="2">DinB-like domain-containing protein</fullName>
    </recommendedName>
</protein>
<dbReference type="InterPro" id="IPR024775">
    <property type="entry name" value="DinB-like"/>
</dbReference>
<comment type="caution">
    <text evidence="3">The sequence shown here is derived from an EMBL/GenBank/DDBJ whole genome shotgun (WGS) entry which is preliminary data.</text>
</comment>
<dbReference type="Pfam" id="PF12867">
    <property type="entry name" value="DinB_2"/>
    <property type="match status" value="1"/>
</dbReference>
<evidence type="ECO:0000256" key="1">
    <source>
        <dbReference type="SAM" id="SignalP"/>
    </source>
</evidence>
<dbReference type="EMBL" id="BRXS01000005">
    <property type="protein sequence ID" value="GLC26830.1"/>
    <property type="molecule type" value="Genomic_DNA"/>
</dbReference>
<evidence type="ECO:0000313" key="4">
    <source>
        <dbReference type="Proteomes" id="UP001161325"/>
    </source>
</evidence>
<proteinExistence type="predicted"/>
<keyword evidence="4" id="KW-1185">Reference proteome</keyword>
<evidence type="ECO:0000259" key="2">
    <source>
        <dbReference type="Pfam" id="PF12867"/>
    </source>
</evidence>
<dbReference type="Gene3D" id="1.20.120.450">
    <property type="entry name" value="dinb family like domain"/>
    <property type="match status" value="1"/>
</dbReference>
<organism evidence="3 4">
    <name type="scientific">Roseisolibacter agri</name>
    <dbReference type="NCBI Taxonomy" id="2014610"/>
    <lineage>
        <taxon>Bacteria</taxon>
        <taxon>Pseudomonadati</taxon>
        <taxon>Gemmatimonadota</taxon>
        <taxon>Gemmatimonadia</taxon>
        <taxon>Gemmatimonadales</taxon>
        <taxon>Gemmatimonadaceae</taxon>
        <taxon>Roseisolibacter</taxon>
    </lineage>
</organism>
<keyword evidence="1" id="KW-0732">Signal</keyword>
<dbReference type="SUPFAM" id="SSF109854">
    <property type="entry name" value="DinB/YfiT-like putative metalloenzymes"/>
    <property type="match status" value="1"/>
</dbReference>
<dbReference type="AlphaFoldDB" id="A0AA37V1V0"/>
<accession>A0AA37V1V0</accession>
<dbReference type="InterPro" id="IPR034660">
    <property type="entry name" value="DinB/YfiT-like"/>
</dbReference>
<name>A0AA37V1V0_9BACT</name>
<gene>
    <name evidence="3" type="ORF">rosag_33430</name>
</gene>
<feature type="domain" description="DinB-like" evidence="2">
    <location>
        <begin position="45"/>
        <end position="166"/>
    </location>
</feature>
<dbReference type="Proteomes" id="UP001161325">
    <property type="component" value="Unassembled WGS sequence"/>
</dbReference>
<feature type="chain" id="PRO_5041289714" description="DinB-like domain-containing protein" evidence="1">
    <location>
        <begin position="21"/>
        <end position="184"/>
    </location>
</feature>
<reference evidence="3" key="1">
    <citation type="submission" date="2022-08" db="EMBL/GenBank/DDBJ databases">
        <title>Draft genome sequencing of Roseisolibacter agri AW1220.</title>
        <authorList>
            <person name="Tobiishi Y."/>
            <person name="Tonouchi A."/>
        </authorList>
    </citation>
    <scope>NUCLEOTIDE SEQUENCE</scope>
    <source>
        <strain evidence="3">AW1220</strain>
    </source>
</reference>
<sequence length="184" mass="19343">MRRPALVLVLALVLPAAAQAQQPVSKDGGSAAPAADAGVAAMRAQWEQVTAFVTAAAEELSEADYAYRPVETVRTFGQLVGHVAGAQYMMCAAALGEPARAEDEIERSATTKAALVQALKASTAYCARAYAQPAAATAATVELFGQRQSRAQVLALNAVHNGEHYGNIITYMRMKGLVPPSSRR</sequence>
<dbReference type="RefSeq" id="WP_284351283.1">
    <property type="nucleotide sequence ID" value="NZ_BRXS01000005.1"/>
</dbReference>
<feature type="signal peptide" evidence="1">
    <location>
        <begin position="1"/>
        <end position="20"/>
    </location>
</feature>
<evidence type="ECO:0000313" key="3">
    <source>
        <dbReference type="EMBL" id="GLC26830.1"/>
    </source>
</evidence>